<organism evidence="12">
    <name type="scientific">Aacanthocnema dobsoni</name>
    <dbReference type="NCBI Taxonomy" id="399255"/>
    <lineage>
        <taxon>Eukaryota</taxon>
        <taxon>Metazoa</taxon>
        <taxon>Ecdysozoa</taxon>
        <taxon>Arthropoda</taxon>
        <taxon>Hexapoda</taxon>
        <taxon>Insecta</taxon>
        <taxon>Pterygota</taxon>
        <taxon>Neoptera</taxon>
        <taxon>Paraneoptera</taxon>
        <taxon>Hemiptera</taxon>
        <taxon>Sternorrhyncha</taxon>
        <taxon>Psylloidea</taxon>
        <taxon>Triozidae</taxon>
        <taxon>Aacanthocnema</taxon>
    </lineage>
</organism>
<evidence type="ECO:0000256" key="1">
    <source>
        <dbReference type="ARBA" id="ARBA00004141"/>
    </source>
</evidence>
<evidence type="ECO:0000256" key="8">
    <source>
        <dbReference type="ARBA" id="ARBA00023136"/>
    </source>
</evidence>
<keyword evidence="6 11" id="KW-1133">Transmembrane helix</keyword>
<comment type="catalytic activity">
    <reaction evidence="10">
        <text>a ubiquinone + NADH + 5 H(+)(in) = a ubiquinol + NAD(+) + 4 H(+)(out)</text>
        <dbReference type="Rhea" id="RHEA:29091"/>
        <dbReference type="Rhea" id="RHEA-COMP:9565"/>
        <dbReference type="Rhea" id="RHEA-COMP:9566"/>
        <dbReference type="ChEBI" id="CHEBI:15378"/>
        <dbReference type="ChEBI" id="CHEBI:16389"/>
        <dbReference type="ChEBI" id="CHEBI:17976"/>
        <dbReference type="ChEBI" id="CHEBI:57540"/>
        <dbReference type="ChEBI" id="CHEBI:57945"/>
        <dbReference type="EC" id="7.1.1.2"/>
    </reaction>
</comment>
<gene>
    <name evidence="12" type="primary">nad4l</name>
</gene>
<dbReference type="InterPro" id="IPR039428">
    <property type="entry name" value="NUOK/Mnh_C1-like"/>
</dbReference>
<dbReference type="GO" id="GO:0016020">
    <property type="term" value="C:membrane"/>
    <property type="evidence" value="ECO:0007669"/>
    <property type="project" value="UniProtKB-SubCell"/>
</dbReference>
<evidence type="ECO:0000313" key="12">
    <source>
        <dbReference type="EMBL" id="AWU48803.1"/>
    </source>
</evidence>
<comment type="subcellular location">
    <subcellularLocation>
        <location evidence="1">Membrane</location>
        <topology evidence="1">Multi-pass membrane protein</topology>
    </subcellularLocation>
</comment>
<feature type="transmembrane region" description="Helical" evidence="11">
    <location>
        <begin position="25"/>
        <end position="50"/>
    </location>
</feature>
<dbReference type="Pfam" id="PF00420">
    <property type="entry name" value="Oxidored_q2"/>
    <property type="match status" value="1"/>
</dbReference>
<evidence type="ECO:0000256" key="11">
    <source>
        <dbReference type="SAM" id="Phobius"/>
    </source>
</evidence>
<dbReference type="GO" id="GO:0008137">
    <property type="term" value="F:NADH dehydrogenase (ubiquinone) activity"/>
    <property type="evidence" value="ECO:0007669"/>
    <property type="project" value="UniProtKB-EC"/>
</dbReference>
<sequence length="95" mass="11004">MLLLISCMFMFYLGMITFFSKKSHILMLLLVLEFLSLTLVLLIMNFLVLFMYDIVILIYFIIVLVCEAVMGLVLLTLIVRTHGSDYFKSSSMLMC</sequence>
<protein>
    <recommendedName>
        <fullName evidence="3">NADH-ubiquinone oxidoreductase chain 4L</fullName>
    </recommendedName>
    <alternativeName>
        <fullName evidence="9">NADH dehydrogenase subunit 4L</fullName>
    </alternativeName>
</protein>
<evidence type="ECO:0000256" key="2">
    <source>
        <dbReference type="ARBA" id="ARBA00010519"/>
    </source>
</evidence>
<evidence type="ECO:0000256" key="10">
    <source>
        <dbReference type="ARBA" id="ARBA00049551"/>
    </source>
</evidence>
<keyword evidence="5" id="KW-1278">Translocase</keyword>
<evidence type="ECO:0000256" key="4">
    <source>
        <dbReference type="ARBA" id="ARBA00022692"/>
    </source>
</evidence>
<name>A0A344A212_9HEMI</name>
<keyword evidence="4 11" id="KW-0812">Transmembrane</keyword>
<reference evidence="12" key="1">
    <citation type="submission" date="2018-02" db="EMBL/GenBank/DDBJ databases">
        <title>Resolving the psyllid tree of life: Phylogenomic analysis of the superfamily Psylloidea (Hemiptera).</title>
        <authorList>
            <person name="Percy D.M."/>
            <person name="Sveinsson S."/>
            <person name="Lemmon A.R."/>
            <person name="Lemmon E.M."/>
            <person name="Ouvrard D."/>
            <person name="Burckhardt D."/>
        </authorList>
    </citation>
    <scope>NUCLEOTIDE SEQUENCE</scope>
    <source>
        <strain evidence="12">DP2.ca.7180013952077_circ</strain>
    </source>
</reference>
<accession>A0A344A212</accession>
<evidence type="ECO:0000256" key="7">
    <source>
        <dbReference type="ARBA" id="ARBA00023027"/>
    </source>
</evidence>
<evidence type="ECO:0000256" key="6">
    <source>
        <dbReference type="ARBA" id="ARBA00022989"/>
    </source>
</evidence>
<dbReference type="AlphaFoldDB" id="A0A344A212"/>
<keyword evidence="8 11" id="KW-0472">Membrane</keyword>
<evidence type="ECO:0000256" key="5">
    <source>
        <dbReference type="ARBA" id="ARBA00022967"/>
    </source>
</evidence>
<keyword evidence="7" id="KW-0520">NAD</keyword>
<keyword evidence="12" id="KW-0496">Mitochondrion</keyword>
<feature type="transmembrane region" description="Helical" evidence="11">
    <location>
        <begin position="56"/>
        <end position="79"/>
    </location>
</feature>
<geneLocation type="mitochondrion" evidence="12"/>
<proteinExistence type="inferred from homology"/>
<evidence type="ECO:0000256" key="9">
    <source>
        <dbReference type="ARBA" id="ARBA00031586"/>
    </source>
</evidence>
<evidence type="ECO:0000256" key="3">
    <source>
        <dbReference type="ARBA" id="ARBA00016612"/>
    </source>
</evidence>
<dbReference type="Gene3D" id="1.10.287.3510">
    <property type="match status" value="1"/>
</dbReference>
<dbReference type="EMBL" id="MG989216">
    <property type="protein sequence ID" value="AWU48803.1"/>
    <property type="molecule type" value="Genomic_DNA"/>
</dbReference>
<comment type="similarity">
    <text evidence="2">Belongs to the complex I subunit 4L family.</text>
</comment>